<feature type="compositionally biased region" description="Basic and acidic residues" evidence="1">
    <location>
        <begin position="174"/>
        <end position="186"/>
    </location>
</feature>
<feature type="compositionally biased region" description="Low complexity" evidence="1">
    <location>
        <begin position="161"/>
        <end position="173"/>
    </location>
</feature>
<name>A0A9X3NP85_9ACTN</name>
<feature type="compositionally biased region" description="Basic and acidic residues" evidence="1">
    <location>
        <begin position="119"/>
        <end position="128"/>
    </location>
</feature>
<reference evidence="2" key="1">
    <citation type="submission" date="2021-10" db="EMBL/GenBank/DDBJ databases">
        <title>Streptomonospora sp. nov., isolated from mangrove soil.</title>
        <authorList>
            <person name="Chen X."/>
            <person name="Ge X."/>
            <person name="Liu W."/>
        </authorList>
    </citation>
    <scope>NUCLEOTIDE SEQUENCE</scope>
    <source>
        <strain evidence="2">S1-112</strain>
    </source>
</reference>
<comment type="caution">
    <text evidence="2">The sequence shown here is derived from an EMBL/GenBank/DDBJ whole genome shotgun (WGS) entry which is preliminary data.</text>
</comment>
<feature type="compositionally biased region" description="Basic and acidic residues" evidence="1">
    <location>
        <begin position="140"/>
        <end position="160"/>
    </location>
</feature>
<protein>
    <submittedName>
        <fullName evidence="2">DUF3618 domain-containing protein</fullName>
    </submittedName>
</protein>
<sequence>MGTAPDQIRGDIELTRAELTRDVNRLADRTSPRAIARRRTEAVRHRAHHMRERVMGSASQTSGSMKEGGGQAMDAVRSVPDQVVHQTQGNPVAAGLIAFGAGLLAASLLSESKAERQAAQRLREEAGDAVRPVEQSVAESAERLKGGARESARQAAEEVKGSAQGAAQATGRQAQEDARHVSETARDSGQTVASHRREG</sequence>
<feature type="region of interest" description="Disordered" evidence="1">
    <location>
        <begin position="119"/>
        <end position="199"/>
    </location>
</feature>
<evidence type="ECO:0000256" key="1">
    <source>
        <dbReference type="SAM" id="MobiDB-lite"/>
    </source>
</evidence>
<dbReference type="RefSeq" id="WP_270072971.1">
    <property type="nucleotide sequence ID" value="NZ_JAJAQC010000025.1"/>
</dbReference>
<keyword evidence="3" id="KW-1185">Reference proteome</keyword>
<dbReference type="Proteomes" id="UP001140076">
    <property type="component" value="Unassembled WGS sequence"/>
</dbReference>
<feature type="region of interest" description="Disordered" evidence="1">
    <location>
        <begin position="42"/>
        <end position="71"/>
    </location>
</feature>
<evidence type="ECO:0000313" key="2">
    <source>
        <dbReference type="EMBL" id="MDA0565696.1"/>
    </source>
</evidence>
<proteinExistence type="predicted"/>
<gene>
    <name evidence="2" type="ORF">LG943_15425</name>
</gene>
<dbReference type="InterPro" id="IPR022062">
    <property type="entry name" value="DUF3618"/>
</dbReference>
<dbReference type="Pfam" id="PF12277">
    <property type="entry name" value="DUF3618"/>
    <property type="match status" value="1"/>
</dbReference>
<organism evidence="2 3">
    <name type="scientific">Streptomonospora mangrovi</name>
    <dbReference type="NCBI Taxonomy" id="2883123"/>
    <lineage>
        <taxon>Bacteria</taxon>
        <taxon>Bacillati</taxon>
        <taxon>Actinomycetota</taxon>
        <taxon>Actinomycetes</taxon>
        <taxon>Streptosporangiales</taxon>
        <taxon>Nocardiopsidaceae</taxon>
        <taxon>Streptomonospora</taxon>
    </lineage>
</organism>
<evidence type="ECO:0000313" key="3">
    <source>
        <dbReference type="Proteomes" id="UP001140076"/>
    </source>
</evidence>
<dbReference type="AlphaFoldDB" id="A0A9X3NP85"/>
<dbReference type="EMBL" id="JAJAQC010000025">
    <property type="protein sequence ID" value="MDA0565696.1"/>
    <property type="molecule type" value="Genomic_DNA"/>
</dbReference>
<accession>A0A9X3NP85</accession>